<protein>
    <recommendedName>
        <fullName evidence="3">HK97 gp10 family phage protein</fullName>
    </recommendedName>
</protein>
<comment type="caution">
    <text evidence="1">The sequence shown here is derived from an EMBL/GenBank/DDBJ whole genome shotgun (WGS) entry which is preliminary data.</text>
</comment>
<dbReference type="EMBL" id="QOHO01000016">
    <property type="protein sequence ID" value="RFZ79861.1"/>
    <property type="molecule type" value="Genomic_DNA"/>
</dbReference>
<evidence type="ECO:0008006" key="3">
    <source>
        <dbReference type="Google" id="ProtNLM"/>
    </source>
</evidence>
<name>A0A3E2NG21_9FIRM</name>
<organism evidence="1 2">
    <name type="scientific">Lacrimispora amygdalina</name>
    <dbReference type="NCBI Taxonomy" id="253257"/>
    <lineage>
        <taxon>Bacteria</taxon>
        <taxon>Bacillati</taxon>
        <taxon>Bacillota</taxon>
        <taxon>Clostridia</taxon>
        <taxon>Lachnospirales</taxon>
        <taxon>Lachnospiraceae</taxon>
        <taxon>Lacrimispora</taxon>
    </lineage>
</organism>
<reference evidence="1 2" key="1">
    <citation type="submission" date="2018-07" db="EMBL/GenBank/DDBJ databases">
        <title>New species, Clostridium PI-S10-A1B.</title>
        <authorList>
            <person name="Krishna G."/>
            <person name="Summeta K."/>
            <person name="Shikha S."/>
            <person name="Prabhu P.B."/>
            <person name="Suresh K."/>
        </authorList>
    </citation>
    <scope>NUCLEOTIDE SEQUENCE [LARGE SCALE GENOMIC DNA]</scope>
    <source>
        <strain evidence="1 2">PI-S10-A1B</strain>
    </source>
</reference>
<dbReference type="Pfam" id="PF04883">
    <property type="entry name" value="HK97-gp10_like"/>
    <property type="match status" value="1"/>
</dbReference>
<dbReference type="AlphaFoldDB" id="A0A3E2NG21"/>
<sequence length="137" mass="15977">MAFEIRGLEDLQRDIENVVVKHPDEVNKKMRSLGNQFKNDCNAKMPADYQSGKRAIPKSWEVRSEQQAHVVTEVQIRNKAPHFHLVENGHEKYIRGKSTGGFVPGKHYAERTRQEYEDKFPDEIEEFLDKILRGNNL</sequence>
<dbReference type="OrthoDB" id="1630761at2"/>
<dbReference type="RefSeq" id="WP_117415959.1">
    <property type="nucleotide sequence ID" value="NZ_QOHO01000016.1"/>
</dbReference>
<evidence type="ECO:0000313" key="2">
    <source>
        <dbReference type="Proteomes" id="UP000260680"/>
    </source>
</evidence>
<accession>A0A3E2NG21</accession>
<evidence type="ECO:0000313" key="1">
    <source>
        <dbReference type="EMBL" id="RFZ79861.1"/>
    </source>
</evidence>
<dbReference type="InterPro" id="IPR010064">
    <property type="entry name" value="HK97-gp10_tail"/>
</dbReference>
<dbReference type="Proteomes" id="UP000260680">
    <property type="component" value="Unassembled WGS sequence"/>
</dbReference>
<gene>
    <name evidence="1" type="ORF">DS742_05210</name>
</gene>
<proteinExistence type="predicted"/>